<evidence type="ECO:0000256" key="3">
    <source>
        <dbReference type="ARBA" id="ARBA00023125"/>
    </source>
</evidence>
<dbReference type="InterPro" id="IPR036390">
    <property type="entry name" value="WH_DNA-bd_sf"/>
</dbReference>
<dbReference type="CDD" id="cd08422">
    <property type="entry name" value="PBP2_CrgA_like"/>
    <property type="match status" value="1"/>
</dbReference>
<dbReference type="FunFam" id="1.10.10.10:FF:000001">
    <property type="entry name" value="LysR family transcriptional regulator"/>
    <property type="match status" value="1"/>
</dbReference>
<accession>A0A4R3XPI1</accession>
<protein>
    <submittedName>
        <fullName evidence="6">LysR family transcriptional regulator</fullName>
    </submittedName>
</protein>
<dbReference type="Pfam" id="PF03466">
    <property type="entry name" value="LysR_substrate"/>
    <property type="match status" value="1"/>
</dbReference>
<keyword evidence="2" id="KW-0805">Transcription regulation</keyword>
<dbReference type="Proteomes" id="UP000295367">
    <property type="component" value="Unassembled WGS sequence"/>
</dbReference>
<evidence type="ECO:0000256" key="4">
    <source>
        <dbReference type="ARBA" id="ARBA00023163"/>
    </source>
</evidence>
<feature type="domain" description="HTH lysR-type" evidence="5">
    <location>
        <begin position="8"/>
        <end position="65"/>
    </location>
</feature>
<gene>
    <name evidence="6" type="ORF">EDC63_13220</name>
</gene>
<evidence type="ECO:0000313" key="7">
    <source>
        <dbReference type="Proteomes" id="UP000295367"/>
    </source>
</evidence>
<dbReference type="InterPro" id="IPR000847">
    <property type="entry name" value="LysR_HTH_N"/>
</dbReference>
<dbReference type="InterPro" id="IPR036388">
    <property type="entry name" value="WH-like_DNA-bd_sf"/>
</dbReference>
<dbReference type="SUPFAM" id="SSF53850">
    <property type="entry name" value="Periplasmic binding protein-like II"/>
    <property type="match status" value="1"/>
</dbReference>
<dbReference type="GO" id="GO:0003677">
    <property type="term" value="F:DNA binding"/>
    <property type="evidence" value="ECO:0007669"/>
    <property type="project" value="UniProtKB-KW"/>
</dbReference>
<proteinExistence type="inferred from homology"/>
<dbReference type="OrthoDB" id="8705920at2"/>
<dbReference type="InterPro" id="IPR058163">
    <property type="entry name" value="LysR-type_TF_proteobact-type"/>
</dbReference>
<dbReference type="Pfam" id="PF00126">
    <property type="entry name" value="HTH_1"/>
    <property type="match status" value="1"/>
</dbReference>
<evidence type="ECO:0000259" key="5">
    <source>
        <dbReference type="PROSITE" id="PS50931"/>
    </source>
</evidence>
<dbReference type="AlphaFoldDB" id="A0A4R3XPI1"/>
<dbReference type="EMBL" id="SMCO01000032">
    <property type="protein sequence ID" value="TCV79975.1"/>
    <property type="molecule type" value="Genomic_DNA"/>
</dbReference>
<dbReference type="PANTHER" id="PTHR30537:SF5">
    <property type="entry name" value="HTH-TYPE TRANSCRIPTIONAL ACTIVATOR TTDR-RELATED"/>
    <property type="match status" value="1"/>
</dbReference>
<dbReference type="InterPro" id="IPR005119">
    <property type="entry name" value="LysR_subst-bd"/>
</dbReference>
<keyword evidence="4" id="KW-0804">Transcription</keyword>
<keyword evidence="7" id="KW-1185">Reference proteome</keyword>
<dbReference type="PROSITE" id="PS50931">
    <property type="entry name" value="HTH_LYSR"/>
    <property type="match status" value="1"/>
</dbReference>
<dbReference type="SUPFAM" id="SSF46785">
    <property type="entry name" value="Winged helix' DNA-binding domain"/>
    <property type="match status" value="1"/>
</dbReference>
<dbReference type="PRINTS" id="PR00039">
    <property type="entry name" value="HTHLYSR"/>
</dbReference>
<dbReference type="PANTHER" id="PTHR30537">
    <property type="entry name" value="HTH-TYPE TRANSCRIPTIONAL REGULATOR"/>
    <property type="match status" value="1"/>
</dbReference>
<dbReference type="Gene3D" id="3.40.190.290">
    <property type="match status" value="1"/>
</dbReference>
<evidence type="ECO:0000256" key="2">
    <source>
        <dbReference type="ARBA" id="ARBA00023015"/>
    </source>
</evidence>
<reference evidence="6 7" key="1">
    <citation type="submission" date="2019-03" db="EMBL/GenBank/DDBJ databases">
        <title>Genomic Encyclopedia of Type Strains, Phase IV (KMG-IV): sequencing the most valuable type-strain genomes for metagenomic binning, comparative biology and taxonomic classification.</title>
        <authorList>
            <person name="Goeker M."/>
        </authorList>
    </citation>
    <scope>NUCLEOTIDE SEQUENCE [LARGE SCALE GENOMIC DNA]</scope>
    <source>
        <strain evidence="6 7">DSM 100309</strain>
    </source>
</reference>
<name>A0A4R3XPI1_9PROT</name>
<comment type="similarity">
    <text evidence="1">Belongs to the LysR transcriptional regulatory family.</text>
</comment>
<dbReference type="GO" id="GO:0003700">
    <property type="term" value="F:DNA-binding transcription factor activity"/>
    <property type="evidence" value="ECO:0007669"/>
    <property type="project" value="InterPro"/>
</dbReference>
<dbReference type="RefSeq" id="WP_124946110.1">
    <property type="nucleotide sequence ID" value="NZ_BHVT01000026.1"/>
</dbReference>
<sequence length="326" mass="36566">MSRDSSAIQLGSIQLFCKAAELESFTSAAESLGVTPAAVSRSVRRIEERLGVRLFARTTRQIRLTSGGRLYYEKCREALTQIEEAENAISSQQESPSGIVRISVPTTYGHHRVLPLLPKFRVLYPKIIVEINISNRNIDFVEEGYDLAIRLGTQTDSRLVARKLEDATLGVFATPDYLKRRGVPQNLEDLTQHECIQFVLPSTGKAMPWIFNNDGVKVDFSFDSHVRCSEDVLGCVTYARAGGGLFQIYHFIAEENTKKGELIEILLPFGGRSRAFSILYPQNRHQSTKVRAFVDFMVDELANRKNISVEREVPVVAKLKGNAARK</sequence>
<dbReference type="Gene3D" id="1.10.10.10">
    <property type="entry name" value="Winged helix-like DNA-binding domain superfamily/Winged helix DNA-binding domain"/>
    <property type="match status" value="1"/>
</dbReference>
<keyword evidence="3" id="KW-0238">DNA-binding</keyword>
<comment type="caution">
    <text evidence="6">The sequence shown here is derived from an EMBL/GenBank/DDBJ whole genome shotgun (WGS) entry which is preliminary data.</text>
</comment>
<organism evidence="6 7">
    <name type="scientific">Sulfurirhabdus autotrophica</name>
    <dbReference type="NCBI Taxonomy" id="1706046"/>
    <lineage>
        <taxon>Bacteria</taxon>
        <taxon>Pseudomonadati</taxon>
        <taxon>Pseudomonadota</taxon>
        <taxon>Betaproteobacteria</taxon>
        <taxon>Nitrosomonadales</taxon>
        <taxon>Sulfuricellaceae</taxon>
        <taxon>Sulfurirhabdus</taxon>
    </lineage>
</organism>
<evidence type="ECO:0000313" key="6">
    <source>
        <dbReference type="EMBL" id="TCV79975.1"/>
    </source>
</evidence>
<evidence type="ECO:0000256" key="1">
    <source>
        <dbReference type="ARBA" id="ARBA00009437"/>
    </source>
</evidence>